<dbReference type="CDD" id="cd07344">
    <property type="entry name" value="M48_yhfN_like"/>
    <property type="match status" value="1"/>
</dbReference>
<dbReference type="Proteomes" id="UP000237344">
    <property type="component" value="Unassembled WGS sequence"/>
</dbReference>
<dbReference type="Pfam" id="PF01863">
    <property type="entry name" value="YgjP-like"/>
    <property type="match status" value="1"/>
</dbReference>
<keyword evidence="3" id="KW-1185">Reference proteome</keyword>
<dbReference type="EMBL" id="POTC01000016">
    <property type="protein sequence ID" value="POF62823.1"/>
    <property type="molecule type" value="Genomic_DNA"/>
</dbReference>
<dbReference type="InterPro" id="IPR002725">
    <property type="entry name" value="YgjP-like_metallopeptidase"/>
</dbReference>
<protein>
    <recommendedName>
        <fullName evidence="1">YgjP-like metallopeptidase domain-containing protein</fullName>
    </recommendedName>
</protein>
<gene>
    <name evidence="2" type="ORF">KMAL_15450</name>
</gene>
<reference evidence="2 3" key="1">
    <citation type="submission" date="2018-01" db="EMBL/GenBank/DDBJ databases">
        <title>Draft Genome Sequence of Komagataeibacter maltaceti LMG 1529, a Vinegar Producing Acetic Acid Bacterium Isolated from Malt Vinegar Brewery Acetifiers.</title>
        <authorList>
            <person name="Zhang Q."/>
            <person name="Hollensteiner J."/>
            <person name="Poehlein A."/>
            <person name="Daniel R."/>
        </authorList>
    </citation>
    <scope>NUCLEOTIDE SEQUENCE [LARGE SCALE GENOMIC DNA]</scope>
    <source>
        <strain evidence="2 3">LMG 1529</strain>
    </source>
</reference>
<dbReference type="PANTHER" id="PTHR30399">
    <property type="entry name" value="UNCHARACTERIZED PROTEIN YGJP"/>
    <property type="match status" value="1"/>
</dbReference>
<evidence type="ECO:0000259" key="1">
    <source>
        <dbReference type="Pfam" id="PF01863"/>
    </source>
</evidence>
<evidence type="ECO:0000313" key="2">
    <source>
        <dbReference type="EMBL" id="POF62823.1"/>
    </source>
</evidence>
<name>A0A2S3W2P5_9PROT</name>
<dbReference type="InterPro" id="IPR053136">
    <property type="entry name" value="UTP_pyrophosphatase-like"/>
</dbReference>
<organism evidence="2 3">
    <name type="scientific">Novacetimonas maltaceti</name>
    <dbReference type="NCBI Taxonomy" id="1203393"/>
    <lineage>
        <taxon>Bacteria</taxon>
        <taxon>Pseudomonadati</taxon>
        <taxon>Pseudomonadota</taxon>
        <taxon>Alphaproteobacteria</taxon>
        <taxon>Acetobacterales</taxon>
        <taxon>Acetobacteraceae</taxon>
        <taxon>Novacetimonas</taxon>
    </lineage>
</organism>
<dbReference type="PANTHER" id="PTHR30399:SF1">
    <property type="entry name" value="UTP PYROPHOSPHATASE"/>
    <property type="match status" value="1"/>
</dbReference>
<proteinExistence type="predicted"/>
<sequence>MMAADGPETVAIASGQVPVCWRRSARARRISMRIDARSGHVILTLPPRARREDALALLRSHSAWVAASLARMPQAPRWHDGGEVLIDGRPHLIRHCPDARRGVWIEDDVVHVSGDAAFLVRRLSAFLREEARVRLGAALAALARQAGLRPTRLSIRDTRSRWGSCTADGAIMLCWRLVMAPPPVQHYVMAHELAHLRHMNHGPDFWMLVDRLTPHRRAAETWLRREGGALLRDMQE</sequence>
<dbReference type="AlphaFoldDB" id="A0A2S3W2P5"/>
<comment type="caution">
    <text evidence="2">The sequence shown here is derived from an EMBL/GenBank/DDBJ whole genome shotgun (WGS) entry which is preliminary data.</text>
</comment>
<dbReference type="Gene3D" id="3.30.2010.10">
    <property type="entry name" value="Metalloproteases ('zincins'), catalytic domain"/>
    <property type="match status" value="1"/>
</dbReference>
<feature type="domain" description="YgjP-like metallopeptidase" evidence="1">
    <location>
        <begin position="32"/>
        <end position="225"/>
    </location>
</feature>
<accession>A0A2S3W2P5</accession>
<evidence type="ECO:0000313" key="3">
    <source>
        <dbReference type="Proteomes" id="UP000237344"/>
    </source>
</evidence>